<evidence type="ECO:0000313" key="3">
    <source>
        <dbReference type="EMBL" id="GIO38807.1"/>
    </source>
</evidence>
<dbReference type="Proteomes" id="UP000681162">
    <property type="component" value="Unassembled WGS sequence"/>
</dbReference>
<dbReference type="AlphaFoldDB" id="A0A919XTC6"/>
<evidence type="ECO:0000256" key="1">
    <source>
        <dbReference type="ARBA" id="ARBA00022679"/>
    </source>
</evidence>
<dbReference type="CDD" id="cd03358">
    <property type="entry name" value="LbH_WxcM_N_like"/>
    <property type="match status" value="1"/>
</dbReference>
<comment type="caution">
    <text evidence="3">The sequence shown here is derived from an EMBL/GenBank/DDBJ whole genome shotgun (WGS) entry which is preliminary data.</text>
</comment>
<accession>A0A919XTC6</accession>
<keyword evidence="3" id="KW-0012">Acyltransferase</keyword>
<keyword evidence="2" id="KW-0677">Repeat</keyword>
<dbReference type="GO" id="GO:0009085">
    <property type="term" value="P:lysine biosynthetic process"/>
    <property type="evidence" value="ECO:0007669"/>
    <property type="project" value="UniProtKB-KW"/>
</dbReference>
<keyword evidence="1" id="KW-0808">Transferase</keyword>
<evidence type="ECO:0000256" key="2">
    <source>
        <dbReference type="ARBA" id="ARBA00022737"/>
    </source>
</evidence>
<dbReference type="Pfam" id="PF14602">
    <property type="entry name" value="Hexapep_2"/>
    <property type="match status" value="1"/>
</dbReference>
<dbReference type="GO" id="GO:0019877">
    <property type="term" value="P:diaminopimelate biosynthetic process"/>
    <property type="evidence" value="ECO:0007669"/>
    <property type="project" value="UniProtKB-KW"/>
</dbReference>
<dbReference type="PROSITE" id="PS00101">
    <property type="entry name" value="HEXAPEP_TRANSFERASES"/>
    <property type="match status" value="1"/>
</dbReference>
<protein>
    <submittedName>
        <fullName evidence="3">Acyltransferase</fullName>
    </submittedName>
</protein>
<dbReference type="SUPFAM" id="SSF51161">
    <property type="entry name" value="Trimeric LpxA-like enzymes"/>
    <property type="match status" value="2"/>
</dbReference>
<name>A0A919XTC6_9BACL</name>
<dbReference type="RefSeq" id="WP_212941267.1">
    <property type="nucleotide sequence ID" value="NZ_BORR01000015.1"/>
</dbReference>
<proteinExistence type="predicted"/>
<dbReference type="GO" id="GO:0016746">
    <property type="term" value="F:acyltransferase activity"/>
    <property type="evidence" value="ECO:0007669"/>
    <property type="project" value="UniProtKB-KW"/>
</dbReference>
<keyword evidence="4" id="KW-1185">Reference proteome</keyword>
<reference evidence="3 4" key="1">
    <citation type="submission" date="2021-03" db="EMBL/GenBank/DDBJ databases">
        <title>Antimicrobial resistance genes in bacteria isolated from Japanese honey, and their potential for conferring macrolide and lincosamide resistance in the American foulbrood pathogen Paenibacillus larvae.</title>
        <authorList>
            <person name="Okamoto M."/>
            <person name="Kumagai M."/>
            <person name="Kanamori H."/>
            <person name="Takamatsu D."/>
        </authorList>
    </citation>
    <scope>NUCLEOTIDE SEQUENCE [LARGE SCALE GENOMIC DNA]</scope>
    <source>
        <strain evidence="3 4">J41TS12</strain>
    </source>
</reference>
<dbReference type="Gene3D" id="2.160.10.10">
    <property type="entry name" value="Hexapeptide repeat proteins"/>
    <property type="match status" value="2"/>
</dbReference>
<dbReference type="EMBL" id="BORR01000015">
    <property type="protein sequence ID" value="GIO38807.1"/>
    <property type="molecule type" value="Genomic_DNA"/>
</dbReference>
<dbReference type="PANTHER" id="PTHR43300:SF4">
    <property type="entry name" value="ACYL-[ACYL-CARRIER-PROTEIN]--UDP-N-ACETYLGLUCOSAMINE O-ACYLTRANSFERASE"/>
    <property type="match status" value="1"/>
</dbReference>
<dbReference type="InterPro" id="IPR001451">
    <property type="entry name" value="Hexapep"/>
</dbReference>
<dbReference type="Pfam" id="PF00132">
    <property type="entry name" value="Hexapep"/>
    <property type="match status" value="1"/>
</dbReference>
<sequence>MGERSTEILYGSNVTIGEHVIIEPGVVIGNDVTIGNLVVIKQGTNIGNGVQIGDLCVLGKRPASNPKMSQKPPVDLPPLMIGDRVKIGCSVVIYCGVNLSEDVFVGDMASIRERVSIGSSSIIGRNVIVEPKTEIGSRVTVQTSSYITSDMVIEDHVFIGPCCSTSNDKYMGLGNYPHQGPMIRRHARIGNNATLLPGITIGEQAVVGAGAVVTKDVPPGVTVAGNPGKPIKSTQ</sequence>
<dbReference type="InterPro" id="IPR018357">
    <property type="entry name" value="Hexapep_transf_CS"/>
</dbReference>
<evidence type="ECO:0000313" key="4">
    <source>
        <dbReference type="Proteomes" id="UP000681162"/>
    </source>
</evidence>
<gene>
    <name evidence="3" type="ORF">J41TS12_36680</name>
</gene>
<dbReference type="InterPro" id="IPR011004">
    <property type="entry name" value="Trimer_LpxA-like_sf"/>
</dbReference>
<organism evidence="3 4">
    <name type="scientific">Paenibacillus antibioticophila</name>
    <dbReference type="NCBI Taxonomy" id="1274374"/>
    <lineage>
        <taxon>Bacteria</taxon>
        <taxon>Bacillati</taxon>
        <taxon>Bacillota</taxon>
        <taxon>Bacilli</taxon>
        <taxon>Bacillales</taxon>
        <taxon>Paenibacillaceae</taxon>
        <taxon>Paenibacillus</taxon>
    </lineage>
</organism>
<dbReference type="PANTHER" id="PTHR43300">
    <property type="entry name" value="ACETYLTRANSFERASE"/>
    <property type="match status" value="1"/>
</dbReference>
<dbReference type="InterPro" id="IPR050179">
    <property type="entry name" value="Trans_hexapeptide_repeat"/>
</dbReference>